<organism evidence="3 4">
    <name type="scientific">Paraburkholderia youngii</name>
    <dbReference type="NCBI Taxonomy" id="2782701"/>
    <lineage>
        <taxon>Bacteria</taxon>
        <taxon>Pseudomonadati</taxon>
        <taxon>Pseudomonadota</taxon>
        <taxon>Betaproteobacteria</taxon>
        <taxon>Burkholderiales</taxon>
        <taxon>Burkholderiaceae</taxon>
        <taxon>Paraburkholderia</taxon>
    </lineage>
</organism>
<dbReference type="GeneID" id="301107200"/>
<feature type="transmembrane region" description="Helical" evidence="1">
    <location>
        <begin position="109"/>
        <end position="129"/>
    </location>
</feature>
<evidence type="ECO:0000256" key="1">
    <source>
        <dbReference type="SAM" id="Phobius"/>
    </source>
</evidence>
<keyword evidence="1" id="KW-0812">Transmembrane</keyword>
<evidence type="ECO:0000313" key="4">
    <source>
        <dbReference type="Proteomes" id="UP000594380"/>
    </source>
</evidence>
<evidence type="ECO:0000256" key="2">
    <source>
        <dbReference type="SAM" id="SignalP"/>
    </source>
</evidence>
<comment type="caution">
    <text evidence="3">The sequence shown here is derived from an EMBL/GenBank/DDBJ whole genome shotgun (WGS) entry which is preliminary data.</text>
</comment>
<feature type="chain" id="PRO_5030922302" evidence="2">
    <location>
        <begin position="29"/>
        <end position="141"/>
    </location>
</feature>
<keyword evidence="1" id="KW-0472">Membrane</keyword>
<reference evidence="3 4" key="1">
    <citation type="submission" date="2020-02" db="EMBL/GenBank/DDBJ databases">
        <title>Paraburkholderia simonii sp. nov. and Paraburkholderia youngii sp. nov. Brazilian and Mexican Mimosa-associated rhizobia.</title>
        <authorList>
            <person name="Mavima L."/>
            <person name="Beukes C.W."/>
            <person name="Chan W.Y."/>
            <person name="Palmer M."/>
            <person name="De Meyer S.E."/>
            <person name="James E.K."/>
            <person name="Venter S.N."/>
            <person name="Steenkamp E.T."/>
        </authorList>
    </citation>
    <scope>NUCLEOTIDE SEQUENCE [LARGE SCALE GENOMIC DNA]</scope>
    <source>
        <strain evidence="3 4">JPY169</strain>
    </source>
</reference>
<keyword evidence="2" id="KW-0732">Signal</keyword>
<protein>
    <submittedName>
        <fullName evidence="3">Uncharacterized protein</fullName>
    </submittedName>
</protein>
<dbReference type="RefSeq" id="WP_176112740.1">
    <property type="nucleotide sequence ID" value="NZ_JAALDK010000004.1"/>
</dbReference>
<proteinExistence type="predicted"/>
<dbReference type="EMBL" id="JAALDK010000004">
    <property type="protein sequence ID" value="NUY06237.1"/>
    <property type="molecule type" value="Genomic_DNA"/>
</dbReference>
<dbReference type="AlphaFoldDB" id="A0A7Y6K8F6"/>
<name>A0A7Y6K8F6_9BURK</name>
<sequence>MKIRKVTKWAAVAVSIAMPLTVVNMVSAYVDNGSAMARAALVQNDVLRLAQLAGDIRILPPADASALLARHGLNSPEALQTKIEVAQASFAQTRADVENTSRRVWRNTAIGFFCVAITSWLAVTLANVLPHKRPDGFAAAA</sequence>
<dbReference type="Proteomes" id="UP000594380">
    <property type="component" value="Unassembled WGS sequence"/>
</dbReference>
<accession>A0A7Y6K8F6</accession>
<evidence type="ECO:0000313" key="3">
    <source>
        <dbReference type="EMBL" id="NUY06237.1"/>
    </source>
</evidence>
<gene>
    <name evidence="3" type="ORF">G5S42_43755</name>
</gene>
<keyword evidence="1" id="KW-1133">Transmembrane helix</keyword>
<feature type="signal peptide" evidence="2">
    <location>
        <begin position="1"/>
        <end position="28"/>
    </location>
</feature>